<dbReference type="InterPro" id="IPR028994">
    <property type="entry name" value="Integrin_alpha_N"/>
</dbReference>
<proteinExistence type="predicted"/>
<reference evidence="2" key="1">
    <citation type="submission" date="2016-10" db="EMBL/GenBank/DDBJ databases">
        <authorList>
            <person name="Varghese N."/>
            <person name="Submissions S."/>
        </authorList>
    </citation>
    <scope>NUCLEOTIDE SEQUENCE [LARGE SCALE GENOMIC DNA]</scope>
    <source>
        <strain evidence="2">ATCC 25963</strain>
    </source>
</reference>
<dbReference type="PROSITE" id="PS51257">
    <property type="entry name" value="PROKAR_LIPOPROTEIN"/>
    <property type="match status" value="1"/>
</dbReference>
<dbReference type="AlphaFoldDB" id="A0A1I1YLN9"/>
<evidence type="ECO:0000313" key="1">
    <source>
        <dbReference type="EMBL" id="SFE20427.1"/>
    </source>
</evidence>
<evidence type="ECO:0008006" key="3">
    <source>
        <dbReference type="Google" id="ProtNLM"/>
    </source>
</evidence>
<dbReference type="SUPFAM" id="SSF69318">
    <property type="entry name" value="Integrin alpha N-terminal domain"/>
    <property type="match status" value="1"/>
</dbReference>
<evidence type="ECO:0000313" key="2">
    <source>
        <dbReference type="Proteomes" id="UP000199400"/>
    </source>
</evidence>
<dbReference type="RefSeq" id="WP_096328436.1">
    <property type="nucleotide sequence ID" value="NZ_FOMX01000010.1"/>
</dbReference>
<gene>
    <name evidence="1" type="ORF">SAMN02745121_03381</name>
</gene>
<sequence>MIARQAVYPLTLALVLAACGGASDPAKGAKADAKDAKVDAKTDLADTKRNDATSLDKAVQALDLSGPVPPEASAVFFTVDGALIPIGCYDSAKKKLDGGKDCLALVKAGDEVYLRSNSVEKLDKAGAPKSAMCQPGEDKPTSIGIPSVDSGETFDYAVFPKSMGKLVNRVDPETYSEKGRVASEDEKKALSELIKPDAELQINQSVAFDVDGDGQADKLFSVYVVNPKDSEKLSYSGVLLQRGNAPGKWVPLLESRNDTETYTVRAFIDLDGDKSQEVWVNAVLTDGGGGDRILKLKDGGADPLAKWSCGI</sequence>
<organism evidence="1 2">
    <name type="scientific">Nannocystis exedens</name>
    <dbReference type="NCBI Taxonomy" id="54"/>
    <lineage>
        <taxon>Bacteria</taxon>
        <taxon>Pseudomonadati</taxon>
        <taxon>Myxococcota</taxon>
        <taxon>Polyangia</taxon>
        <taxon>Nannocystales</taxon>
        <taxon>Nannocystaceae</taxon>
        <taxon>Nannocystis</taxon>
    </lineage>
</organism>
<dbReference type="STRING" id="54.SAMN02745121_03381"/>
<name>A0A1I1YLN9_9BACT</name>
<keyword evidence="2" id="KW-1185">Reference proteome</keyword>
<protein>
    <recommendedName>
        <fullName evidence="3">Lipoprotein</fullName>
    </recommendedName>
</protein>
<dbReference type="EMBL" id="FOMX01000010">
    <property type="protein sequence ID" value="SFE20427.1"/>
    <property type="molecule type" value="Genomic_DNA"/>
</dbReference>
<dbReference type="Proteomes" id="UP000199400">
    <property type="component" value="Unassembled WGS sequence"/>
</dbReference>
<accession>A0A1I1YLN9</accession>